<dbReference type="InterPro" id="IPR009079">
    <property type="entry name" value="4_helix_cytokine-like_core"/>
</dbReference>
<comment type="subunit">
    <text evidence="1">Heterodimer with IL12B; disulfide-linked. The heterodimer is known as interleukin IL-12.</text>
</comment>
<dbReference type="GO" id="GO:0006955">
    <property type="term" value="P:immune response"/>
    <property type="evidence" value="ECO:0007669"/>
    <property type="project" value="InterPro"/>
</dbReference>
<organism evidence="2 3">
    <name type="scientific">Takifugu rubripes</name>
    <name type="common">Japanese pufferfish</name>
    <name type="synonym">Fugu rubripes</name>
    <dbReference type="NCBI Taxonomy" id="31033"/>
    <lineage>
        <taxon>Eukaryota</taxon>
        <taxon>Metazoa</taxon>
        <taxon>Chordata</taxon>
        <taxon>Craniata</taxon>
        <taxon>Vertebrata</taxon>
        <taxon>Euteleostomi</taxon>
        <taxon>Actinopterygii</taxon>
        <taxon>Neopterygii</taxon>
        <taxon>Teleostei</taxon>
        <taxon>Neoteleostei</taxon>
        <taxon>Acanthomorphata</taxon>
        <taxon>Eupercaria</taxon>
        <taxon>Tetraodontiformes</taxon>
        <taxon>Tetradontoidea</taxon>
        <taxon>Tetraodontidae</taxon>
        <taxon>Takifugu</taxon>
    </lineage>
</organism>
<keyword evidence="1" id="KW-0202">Cytokine</keyword>
<dbReference type="GO" id="GO:0005143">
    <property type="term" value="F:interleukin-12 receptor binding"/>
    <property type="evidence" value="ECO:0007669"/>
    <property type="project" value="InterPro"/>
</dbReference>
<dbReference type="InterPro" id="IPR004281">
    <property type="entry name" value="IL-12_alpha"/>
</dbReference>
<sequence length="234" mass="25850">MWSASVPHQPWPRSTSVSILGWPRSTSVSTLDAHFAAVSCADSSPAALLLLLVCPLWQLAQALPLTGRVSDQCVSQAQALLHNITGTLSKKELFSGMDCSKQSLELHEETQTAWACWPKGPTCSGTIKSEFNKERCLTNIAEDLQHYLRFLSAQPDPEGWLHATLLPSTRQLLQNCFAWDSEEVEEEKVAVNHPSSYAERLKLCKVLRGFQVRSITINRAVKYMNAGADAQPSS</sequence>
<keyword evidence="3" id="KW-1185">Reference proteome</keyword>
<dbReference type="Ensembl" id="ENSTRUT00000054738.2">
    <property type="protein sequence ID" value="ENSTRUP00000050204.2"/>
    <property type="gene ID" value="ENSTRUG00000004718.3"/>
</dbReference>
<dbReference type="InParanoid" id="A0A3B5JYL5"/>
<evidence type="ECO:0000313" key="3">
    <source>
        <dbReference type="Proteomes" id="UP000005226"/>
    </source>
</evidence>
<gene>
    <name evidence="2" type="primary">LOC777974</name>
    <name evidence="1" type="synonym">IL12A</name>
</gene>
<reference evidence="2 3" key="1">
    <citation type="journal article" date="2011" name="Genome Biol. Evol.">
        <title>Integration of the genetic map and genome assembly of fugu facilitates insights into distinct features of genome evolution in teleosts and mammals.</title>
        <authorList>
            <person name="Kai W."/>
            <person name="Kikuchi K."/>
            <person name="Tohari S."/>
            <person name="Chew A.K."/>
            <person name="Tay A."/>
            <person name="Fujiwara A."/>
            <person name="Hosoya S."/>
            <person name="Suetake H."/>
            <person name="Naruse K."/>
            <person name="Brenner S."/>
            <person name="Suzuki Y."/>
            <person name="Venkatesh B."/>
        </authorList>
    </citation>
    <scope>NUCLEOTIDE SEQUENCE [LARGE SCALE GENOMIC DNA]</scope>
</reference>
<proteinExistence type="inferred from homology"/>
<comment type="subcellular location">
    <subcellularLocation>
        <location evidence="1">Secreted</location>
    </subcellularLocation>
</comment>
<dbReference type="STRING" id="31033.ENSTRUP00000050204"/>
<dbReference type="OrthoDB" id="9893660at2759"/>
<dbReference type="GO" id="GO:0008083">
    <property type="term" value="F:growth factor activity"/>
    <property type="evidence" value="ECO:0007669"/>
    <property type="project" value="UniProtKB-KW"/>
</dbReference>
<dbReference type="GO" id="GO:0005615">
    <property type="term" value="C:extracellular space"/>
    <property type="evidence" value="ECO:0007669"/>
    <property type="project" value="UniProtKB-KW"/>
</dbReference>
<dbReference type="Pfam" id="PF03039">
    <property type="entry name" value="IL12"/>
    <property type="match status" value="1"/>
</dbReference>
<dbReference type="GeneTree" id="ENSGT00390000016906"/>
<dbReference type="Gene3D" id="1.20.1250.10">
    <property type="match status" value="1"/>
</dbReference>
<protein>
    <recommendedName>
        <fullName evidence="1">Interleukin-12 subunit alpha</fullName>
        <shortName evidence="1">IL-12A</shortName>
    </recommendedName>
</protein>
<dbReference type="GO" id="GO:0005125">
    <property type="term" value="F:cytokine activity"/>
    <property type="evidence" value="ECO:0007669"/>
    <property type="project" value="UniProtKB-KW"/>
</dbReference>
<dbReference type="Proteomes" id="UP000005226">
    <property type="component" value="Chromosome 22"/>
</dbReference>
<evidence type="ECO:0000313" key="2">
    <source>
        <dbReference type="Ensembl" id="ENSTRUP00000050204.2"/>
    </source>
</evidence>
<name>A0A3B5JYL5_TAKRU</name>
<reference evidence="2" key="2">
    <citation type="submission" date="2025-08" db="UniProtKB">
        <authorList>
            <consortium name="Ensembl"/>
        </authorList>
    </citation>
    <scope>IDENTIFICATION</scope>
</reference>
<keyword evidence="1" id="KW-0339">Growth factor</keyword>
<dbReference type="OMA" id="HYYKFLA"/>
<evidence type="ECO:0000256" key="1">
    <source>
        <dbReference type="RuleBase" id="RU363133"/>
    </source>
</evidence>
<dbReference type="SUPFAM" id="SSF47266">
    <property type="entry name" value="4-helical cytokines"/>
    <property type="match status" value="1"/>
</dbReference>
<dbReference type="AlphaFoldDB" id="A0A3B5JYL5"/>
<keyword evidence="1" id="KW-1015">Disulfide bond</keyword>
<comment type="similarity">
    <text evidence="1">Belongs to the IL-6 superfamily.</text>
</comment>
<reference evidence="2" key="3">
    <citation type="submission" date="2025-09" db="UniProtKB">
        <authorList>
            <consortium name="Ensembl"/>
        </authorList>
    </citation>
    <scope>IDENTIFICATION</scope>
</reference>
<keyword evidence="1" id="KW-0964">Secreted</keyword>
<accession>A0A3B5JYL5</accession>